<comment type="caution">
    <text evidence="1">The sequence shown here is derived from an EMBL/GenBank/DDBJ whole genome shotgun (WGS) entry which is preliminary data.</text>
</comment>
<name>A0ABW1JS89_9NOCA</name>
<evidence type="ECO:0000313" key="2">
    <source>
        <dbReference type="Proteomes" id="UP001596223"/>
    </source>
</evidence>
<dbReference type="RefSeq" id="WP_378604354.1">
    <property type="nucleotide sequence ID" value="NZ_JBHSQN010000007.1"/>
</dbReference>
<evidence type="ECO:0000313" key="1">
    <source>
        <dbReference type="EMBL" id="MFC6011875.1"/>
    </source>
</evidence>
<dbReference type="EMBL" id="JBHSQN010000007">
    <property type="protein sequence ID" value="MFC6011875.1"/>
    <property type="molecule type" value="Genomic_DNA"/>
</dbReference>
<gene>
    <name evidence="1" type="ORF">ACFP3H_12525</name>
</gene>
<protein>
    <submittedName>
        <fullName evidence="1">Uncharacterized protein</fullName>
    </submittedName>
</protein>
<dbReference type="Proteomes" id="UP001596223">
    <property type="component" value="Unassembled WGS sequence"/>
</dbReference>
<proteinExistence type="predicted"/>
<reference evidence="2" key="1">
    <citation type="journal article" date="2019" name="Int. J. Syst. Evol. Microbiol.">
        <title>The Global Catalogue of Microorganisms (GCM) 10K type strain sequencing project: providing services to taxonomists for standard genome sequencing and annotation.</title>
        <authorList>
            <consortium name="The Broad Institute Genomics Platform"/>
            <consortium name="The Broad Institute Genome Sequencing Center for Infectious Disease"/>
            <person name="Wu L."/>
            <person name="Ma J."/>
        </authorList>
    </citation>
    <scope>NUCLEOTIDE SEQUENCE [LARGE SCALE GENOMIC DNA]</scope>
    <source>
        <strain evidence="2">CCUG 36956</strain>
    </source>
</reference>
<organism evidence="1 2">
    <name type="scientific">Nocardia lasii</name>
    <dbReference type="NCBI Taxonomy" id="1616107"/>
    <lineage>
        <taxon>Bacteria</taxon>
        <taxon>Bacillati</taxon>
        <taxon>Actinomycetota</taxon>
        <taxon>Actinomycetes</taxon>
        <taxon>Mycobacteriales</taxon>
        <taxon>Nocardiaceae</taxon>
        <taxon>Nocardia</taxon>
    </lineage>
</organism>
<accession>A0ABW1JS89</accession>
<sequence>MSDLSAPEPPISRAAIDRYEEHWRVAHADCAADSSISSLRQARFVLTQHNDCGPRCLQHLTATAYSTGLIEDI</sequence>
<keyword evidence="2" id="KW-1185">Reference proteome</keyword>